<evidence type="ECO:0000313" key="2">
    <source>
        <dbReference type="Proteomes" id="UP000838756"/>
    </source>
</evidence>
<dbReference type="OrthoDB" id="509821at2759"/>
<gene>
    <name evidence="1" type="primary">jg22021</name>
    <name evidence="1" type="ORF">PAEG_LOCUS1246</name>
</gene>
<evidence type="ECO:0000313" key="1">
    <source>
        <dbReference type="EMBL" id="CAH2208696.1"/>
    </source>
</evidence>
<protein>
    <submittedName>
        <fullName evidence="1">Jg22021 protein</fullName>
    </submittedName>
</protein>
<accession>A0A8S4QIB4</accession>
<reference evidence="1" key="1">
    <citation type="submission" date="2022-03" db="EMBL/GenBank/DDBJ databases">
        <authorList>
            <person name="Lindestad O."/>
        </authorList>
    </citation>
    <scope>NUCLEOTIDE SEQUENCE</scope>
</reference>
<dbReference type="Proteomes" id="UP000838756">
    <property type="component" value="Unassembled WGS sequence"/>
</dbReference>
<dbReference type="EMBL" id="CAKXAJ010004317">
    <property type="protein sequence ID" value="CAH2208696.1"/>
    <property type="molecule type" value="Genomic_DNA"/>
</dbReference>
<comment type="caution">
    <text evidence="1">The sequence shown here is derived from an EMBL/GenBank/DDBJ whole genome shotgun (WGS) entry which is preliminary data.</text>
</comment>
<proteinExistence type="predicted"/>
<sequence>LFHFINADIKMSLSPNSKLVQRTIELNYTNKKRSTSVKWIVVNAVFLLIFVYDLSCKCPGYTSLLHYVELVCAGVLAANLLQYAVRLAPSGAPKLPLSPEQQKLLGLSNTDLGEKLHLL</sequence>
<keyword evidence="2" id="KW-1185">Reference proteome</keyword>
<organism evidence="1 2">
    <name type="scientific">Pararge aegeria aegeria</name>
    <dbReference type="NCBI Taxonomy" id="348720"/>
    <lineage>
        <taxon>Eukaryota</taxon>
        <taxon>Metazoa</taxon>
        <taxon>Ecdysozoa</taxon>
        <taxon>Arthropoda</taxon>
        <taxon>Hexapoda</taxon>
        <taxon>Insecta</taxon>
        <taxon>Pterygota</taxon>
        <taxon>Neoptera</taxon>
        <taxon>Endopterygota</taxon>
        <taxon>Lepidoptera</taxon>
        <taxon>Glossata</taxon>
        <taxon>Ditrysia</taxon>
        <taxon>Papilionoidea</taxon>
        <taxon>Nymphalidae</taxon>
        <taxon>Satyrinae</taxon>
        <taxon>Satyrini</taxon>
        <taxon>Parargina</taxon>
        <taxon>Pararge</taxon>
    </lineage>
</organism>
<dbReference type="AlphaFoldDB" id="A0A8S4QIB4"/>
<name>A0A8S4QIB4_9NEOP</name>
<feature type="non-terminal residue" evidence="1">
    <location>
        <position position="119"/>
    </location>
</feature>